<dbReference type="Proteomes" id="UP000269208">
    <property type="component" value="Chromosome"/>
</dbReference>
<reference evidence="1 2" key="1">
    <citation type="submission" date="2018-12" db="EMBL/GenBank/DDBJ databases">
        <authorList>
            <consortium name="Pathogen Informatics"/>
        </authorList>
    </citation>
    <scope>NUCLEOTIDE SEQUENCE [LARGE SCALE GENOMIC DNA]</scope>
    <source>
        <strain evidence="1 2">NCTC6754</strain>
    </source>
</reference>
<evidence type="ECO:0000313" key="1">
    <source>
        <dbReference type="EMBL" id="VEB58762.1"/>
    </source>
</evidence>
<proteinExistence type="predicted"/>
<keyword evidence="1" id="KW-0548">Nucleotidyltransferase</keyword>
<accession>A0A447U255</accession>
<organism evidence="1 2">
    <name type="scientific">Salmonella enterica I</name>
    <dbReference type="NCBI Taxonomy" id="59201"/>
    <lineage>
        <taxon>Bacteria</taxon>
        <taxon>Pseudomonadati</taxon>
        <taxon>Pseudomonadota</taxon>
        <taxon>Gammaproteobacteria</taxon>
        <taxon>Enterobacterales</taxon>
        <taxon>Enterobacteriaceae</taxon>
        <taxon>Salmonella</taxon>
    </lineage>
</organism>
<dbReference type="InterPro" id="IPR029044">
    <property type="entry name" value="Nucleotide-diphossugar_trans"/>
</dbReference>
<gene>
    <name evidence="1" type="primary">galU_2</name>
    <name evidence="1" type="ORF">NCTC6754_05578</name>
</gene>
<sequence length="104" mass="11252">MPSACHYYAGTSRAGKKAWAMPYCARIPLSETKPVAVILPDVILDEYESDLSQDNLAEMIRRFDETGNSQIMVEPVEDVTAYGVVDCKGVELAPGESVPMVGVG</sequence>
<evidence type="ECO:0000313" key="2">
    <source>
        <dbReference type="Proteomes" id="UP000269208"/>
    </source>
</evidence>
<name>A0A447U255_SALET</name>
<dbReference type="AlphaFoldDB" id="A0A447U255"/>
<dbReference type="Gene3D" id="3.90.550.10">
    <property type="entry name" value="Spore Coat Polysaccharide Biosynthesis Protein SpsA, Chain A"/>
    <property type="match status" value="1"/>
</dbReference>
<keyword evidence="1" id="KW-0808">Transferase</keyword>
<protein>
    <submittedName>
        <fullName evidence="1">Glucose-1-phosphate uridylyltransferase</fullName>
        <ecNumber evidence="1">2.7.7.9</ecNumber>
    </submittedName>
</protein>
<dbReference type="GO" id="GO:0003983">
    <property type="term" value="F:UTP:glucose-1-phosphate uridylyltransferase activity"/>
    <property type="evidence" value="ECO:0007669"/>
    <property type="project" value="UniProtKB-EC"/>
</dbReference>
<dbReference type="EMBL" id="LR134190">
    <property type="protein sequence ID" value="VEB58762.1"/>
    <property type="molecule type" value="Genomic_DNA"/>
</dbReference>
<dbReference type="EC" id="2.7.7.9" evidence="1"/>